<dbReference type="EMBL" id="JBBUTH010000007">
    <property type="protein sequence ID" value="MEK8051346.1"/>
    <property type="molecule type" value="Genomic_DNA"/>
</dbReference>
<name>A0ABU9CKA8_9BURK</name>
<accession>A0ABU9CKA8</accession>
<keyword evidence="3" id="KW-1185">Reference proteome</keyword>
<comment type="caution">
    <text evidence="2">The sequence shown here is derived from an EMBL/GenBank/DDBJ whole genome shotgun (WGS) entry which is preliminary data.</text>
</comment>
<evidence type="ECO:0000256" key="1">
    <source>
        <dbReference type="ARBA" id="ARBA00010169"/>
    </source>
</evidence>
<evidence type="ECO:0000313" key="3">
    <source>
        <dbReference type="Proteomes" id="UP001365405"/>
    </source>
</evidence>
<dbReference type="Proteomes" id="UP001365405">
    <property type="component" value="Unassembled WGS sequence"/>
</dbReference>
<gene>
    <name evidence="2" type="primary">cutA</name>
    <name evidence="2" type="ORF">AACH10_13930</name>
</gene>
<dbReference type="PANTHER" id="PTHR23419:SF8">
    <property type="entry name" value="FI09726P"/>
    <property type="match status" value="1"/>
</dbReference>
<dbReference type="PANTHER" id="PTHR23419">
    <property type="entry name" value="DIVALENT CATION TOLERANCE CUTA-RELATED"/>
    <property type="match status" value="1"/>
</dbReference>
<dbReference type="SUPFAM" id="SSF54913">
    <property type="entry name" value="GlnB-like"/>
    <property type="match status" value="1"/>
</dbReference>
<proteinExistence type="inferred from homology"/>
<comment type="similarity">
    <text evidence="1">Belongs to the CutA family.</text>
</comment>
<protein>
    <submittedName>
        <fullName evidence="2">Divalent-cation tolerance protein CutA</fullName>
    </submittedName>
</protein>
<dbReference type="Gene3D" id="3.30.70.120">
    <property type="match status" value="1"/>
</dbReference>
<evidence type="ECO:0000313" key="2">
    <source>
        <dbReference type="EMBL" id="MEK8051346.1"/>
    </source>
</evidence>
<dbReference type="InterPro" id="IPR004323">
    <property type="entry name" value="Ion_tolerance_CutA"/>
</dbReference>
<dbReference type="RefSeq" id="WP_341411030.1">
    <property type="nucleotide sequence ID" value="NZ_JBBUTH010000007.1"/>
</dbReference>
<organism evidence="2 3">
    <name type="scientific">Pseudaquabacterium inlustre</name>
    <dbReference type="NCBI Taxonomy" id="2984192"/>
    <lineage>
        <taxon>Bacteria</taxon>
        <taxon>Pseudomonadati</taxon>
        <taxon>Pseudomonadota</taxon>
        <taxon>Betaproteobacteria</taxon>
        <taxon>Burkholderiales</taxon>
        <taxon>Sphaerotilaceae</taxon>
        <taxon>Pseudaquabacterium</taxon>
    </lineage>
</organism>
<dbReference type="InterPro" id="IPR011322">
    <property type="entry name" value="N-reg_PII-like_a/b"/>
</dbReference>
<dbReference type="Pfam" id="PF03091">
    <property type="entry name" value="CutA1"/>
    <property type="match status" value="1"/>
</dbReference>
<reference evidence="2 3" key="1">
    <citation type="submission" date="2024-04" db="EMBL/GenBank/DDBJ databases">
        <title>Novel species of the genus Ideonella isolated from streams.</title>
        <authorList>
            <person name="Lu H."/>
        </authorList>
    </citation>
    <scope>NUCLEOTIDE SEQUENCE [LARGE SCALE GENOMIC DNA]</scope>
    <source>
        <strain evidence="2 3">DXS22W</strain>
    </source>
</reference>
<dbReference type="InterPro" id="IPR015867">
    <property type="entry name" value="N-reg_PII/ATP_PRibTrfase_C"/>
</dbReference>
<sequence>MNPVADASPATVSAPTPLIAVITTVATEADADTLARGAVAARLAACVQVEAIRSTYRWQGQVCQEPEQRLLFKTTAHQAPALMQWLAAQHPYELPSIYTLPVADASPAYAAWVQAETGAA</sequence>